<feature type="transmembrane region" description="Helical" evidence="8">
    <location>
        <begin position="141"/>
        <end position="165"/>
    </location>
</feature>
<dbReference type="RefSeq" id="WP_046292277.1">
    <property type="nucleotide sequence ID" value="NZ_CP011253.3"/>
</dbReference>
<evidence type="ECO:0000256" key="8">
    <source>
        <dbReference type="RuleBase" id="RU363041"/>
    </source>
</evidence>
<feature type="transmembrane region" description="Helical" evidence="8">
    <location>
        <begin position="204"/>
        <end position="223"/>
    </location>
</feature>
<keyword evidence="3" id="KW-0813">Transport</keyword>
<dbReference type="PANTHER" id="PTHR30269">
    <property type="entry name" value="TRANSMEMBRANE PROTEIN YFCA"/>
    <property type="match status" value="1"/>
</dbReference>
<reference evidence="9" key="1">
    <citation type="submission" date="2016-06" db="EMBL/GenBank/DDBJ databases">
        <title>Pandoraea oxalativorans DSM 23570 Genome Sequencing.</title>
        <authorList>
            <person name="Ee R."/>
            <person name="Lim Y.-L."/>
            <person name="Yong D."/>
            <person name="Yin W.-F."/>
            <person name="Chan K.-G."/>
        </authorList>
    </citation>
    <scope>NUCLEOTIDE SEQUENCE</scope>
    <source>
        <strain evidence="9">DSM 23570</strain>
    </source>
</reference>
<evidence type="ECO:0000256" key="1">
    <source>
        <dbReference type="ARBA" id="ARBA00004651"/>
    </source>
</evidence>
<dbReference type="InterPro" id="IPR002781">
    <property type="entry name" value="TM_pro_TauE-like"/>
</dbReference>
<comment type="similarity">
    <text evidence="2 8">Belongs to the 4-toluene sulfonate uptake permease (TSUP) (TC 2.A.102) family.</text>
</comment>
<keyword evidence="4 8" id="KW-1003">Cell membrane</keyword>
<evidence type="ECO:0000313" key="9">
    <source>
        <dbReference type="EMBL" id="AKC71110.1"/>
    </source>
</evidence>
<feature type="transmembrane region" description="Helical" evidence="8">
    <location>
        <begin position="106"/>
        <end position="129"/>
    </location>
</feature>
<organism evidence="9 10">
    <name type="scientific">Pandoraea oxalativorans</name>
    <dbReference type="NCBI Taxonomy" id="573737"/>
    <lineage>
        <taxon>Bacteria</taxon>
        <taxon>Pseudomonadati</taxon>
        <taxon>Pseudomonadota</taxon>
        <taxon>Betaproteobacteria</taxon>
        <taxon>Burkholderiales</taxon>
        <taxon>Burkholderiaceae</taxon>
        <taxon>Pandoraea</taxon>
    </lineage>
</organism>
<evidence type="ECO:0000256" key="4">
    <source>
        <dbReference type="ARBA" id="ARBA00022475"/>
    </source>
</evidence>
<evidence type="ECO:0000256" key="7">
    <source>
        <dbReference type="ARBA" id="ARBA00023136"/>
    </source>
</evidence>
<dbReference type="Proteomes" id="UP000035050">
    <property type="component" value="Chromosome"/>
</dbReference>
<evidence type="ECO:0000256" key="3">
    <source>
        <dbReference type="ARBA" id="ARBA00022448"/>
    </source>
</evidence>
<gene>
    <name evidence="9" type="ORF">MB84_19030</name>
</gene>
<keyword evidence="6 8" id="KW-1133">Transmembrane helix</keyword>
<feature type="transmembrane region" description="Helical" evidence="8">
    <location>
        <begin position="235"/>
        <end position="253"/>
    </location>
</feature>
<evidence type="ECO:0000256" key="5">
    <source>
        <dbReference type="ARBA" id="ARBA00022692"/>
    </source>
</evidence>
<feature type="transmembrane region" description="Helical" evidence="8">
    <location>
        <begin position="81"/>
        <end position="100"/>
    </location>
</feature>
<feature type="transmembrane region" description="Helical" evidence="8">
    <location>
        <begin position="177"/>
        <end position="197"/>
    </location>
</feature>
<dbReference type="PATRIC" id="fig|573737.6.peg.4780"/>
<comment type="subcellular location">
    <subcellularLocation>
        <location evidence="1 8">Cell membrane</location>
        <topology evidence="1 8">Multi-pass membrane protein</topology>
    </subcellularLocation>
</comment>
<dbReference type="GO" id="GO:0005886">
    <property type="term" value="C:plasma membrane"/>
    <property type="evidence" value="ECO:0007669"/>
    <property type="project" value="UniProtKB-SubCell"/>
</dbReference>
<proteinExistence type="inferred from homology"/>
<dbReference type="AlphaFoldDB" id="A0A0E3YCI1"/>
<keyword evidence="5 8" id="KW-0812">Transmembrane</keyword>
<keyword evidence="7 8" id="KW-0472">Membrane</keyword>
<name>A0A0E3YCI1_9BURK</name>
<evidence type="ECO:0000313" key="10">
    <source>
        <dbReference type="Proteomes" id="UP000035050"/>
    </source>
</evidence>
<sequence>MMNIQHLTDLLPLLALGLVTFLLAGFVKGVIGLGLPTVAIGLLGLAMPTAEAAAMLIVPSLVTNIWQLLAGPRFAALAKRLWPMLVGICVGTWAGSGWLANGGNLAGMALGVALLAYSVLGLAAVRLHVPKHWTARREGAVGGVVGVATGLVTAATGVFVIPGVPFVQALDLDKDDLVQAMGLSFTVSTIALAAGLARDGVFHGSAIGVSLLALAPALGGMFIGQWVRSRVSAPVFRRCFFVGLAMLGAELVIQHMR</sequence>
<keyword evidence="10" id="KW-1185">Reference proteome</keyword>
<dbReference type="InterPro" id="IPR052017">
    <property type="entry name" value="TSUP"/>
</dbReference>
<accession>A0A0E3YCI1</accession>
<dbReference type="EMBL" id="CP011253">
    <property type="protein sequence ID" value="AKC71110.1"/>
    <property type="molecule type" value="Genomic_DNA"/>
</dbReference>
<protein>
    <recommendedName>
        <fullName evidence="8">Probable membrane transporter protein</fullName>
    </recommendedName>
</protein>
<evidence type="ECO:0000256" key="2">
    <source>
        <dbReference type="ARBA" id="ARBA00009142"/>
    </source>
</evidence>
<dbReference type="OrthoDB" id="9800873at2"/>
<evidence type="ECO:0000256" key="6">
    <source>
        <dbReference type="ARBA" id="ARBA00022989"/>
    </source>
</evidence>
<dbReference type="KEGG" id="pox:MB84_19030"/>
<dbReference type="HOGENOM" id="CLU_054750_7_1_4"/>
<dbReference type="PANTHER" id="PTHR30269:SF32">
    <property type="entry name" value="MEMBRANE TRANSPORTER PROTEIN-RELATED"/>
    <property type="match status" value="1"/>
</dbReference>
<dbReference type="Pfam" id="PF01925">
    <property type="entry name" value="TauE"/>
    <property type="match status" value="1"/>
</dbReference>
<feature type="transmembrane region" description="Helical" evidence="8">
    <location>
        <begin position="39"/>
        <end position="69"/>
    </location>
</feature>